<dbReference type="InterPro" id="IPR001478">
    <property type="entry name" value="PDZ"/>
</dbReference>
<evidence type="ECO:0000256" key="11">
    <source>
        <dbReference type="ARBA" id="ARBA00022825"/>
    </source>
</evidence>
<evidence type="ECO:0000313" key="17">
    <source>
        <dbReference type="EMBL" id="KIF79911.1"/>
    </source>
</evidence>
<evidence type="ECO:0000256" key="15">
    <source>
        <dbReference type="PIRSR" id="PIRSR611782-2"/>
    </source>
</evidence>
<comment type="catalytic activity">
    <reaction evidence="1">
        <text>Acts on substrates that are at least partially unfolded. The cleavage site P1 residue is normally between a pair of hydrophobic residues, such as Val-|-Val.</text>
        <dbReference type="EC" id="3.4.21.107"/>
    </reaction>
</comment>
<dbReference type="SUPFAM" id="SSF50156">
    <property type="entry name" value="PDZ domain-like"/>
    <property type="match status" value="2"/>
</dbReference>
<dbReference type="SUPFAM" id="SSF50494">
    <property type="entry name" value="Trypsin-like serine proteases"/>
    <property type="match status" value="1"/>
</dbReference>
<keyword evidence="12" id="KW-0346">Stress response</keyword>
<feature type="binding site" evidence="15">
    <location>
        <begin position="242"/>
        <end position="244"/>
    </location>
    <ligand>
        <name>substrate</name>
    </ligand>
</feature>
<comment type="similarity">
    <text evidence="3">Belongs to the peptidase S1C family.</text>
</comment>
<dbReference type="PANTHER" id="PTHR22939">
    <property type="entry name" value="SERINE PROTEASE FAMILY S1C HTRA-RELATED"/>
    <property type="match status" value="1"/>
</dbReference>
<dbReference type="NCBIfam" id="TIGR02037">
    <property type="entry name" value="degP_htrA_DO"/>
    <property type="match status" value="1"/>
</dbReference>
<evidence type="ECO:0000256" key="14">
    <source>
        <dbReference type="PIRSR" id="PIRSR611782-1"/>
    </source>
</evidence>
<name>A0A0C2BPG8_9BURK</name>
<keyword evidence="6" id="KW-0645">Protease</keyword>
<evidence type="ECO:0000256" key="8">
    <source>
        <dbReference type="ARBA" id="ARBA00022737"/>
    </source>
</evidence>
<accession>A0A0C2BPG8</accession>
<dbReference type="PANTHER" id="PTHR22939:SF130">
    <property type="entry name" value="PERIPLASMIC SERINE ENDOPROTEASE DEGP-LIKE-RELATED"/>
    <property type="match status" value="1"/>
</dbReference>
<gene>
    <name evidence="17" type="ORF">TSA66_02195</name>
</gene>
<dbReference type="InterPro" id="IPR011782">
    <property type="entry name" value="Pept_S1C_Do"/>
</dbReference>
<dbReference type="EMBL" id="JWJG01000028">
    <property type="protein sequence ID" value="KIF79911.1"/>
    <property type="molecule type" value="Genomic_DNA"/>
</dbReference>
<evidence type="ECO:0000256" key="2">
    <source>
        <dbReference type="ARBA" id="ARBA00004418"/>
    </source>
</evidence>
<evidence type="ECO:0000256" key="1">
    <source>
        <dbReference type="ARBA" id="ARBA00001772"/>
    </source>
</evidence>
<evidence type="ECO:0000256" key="3">
    <source>
        <dbReference type="ARBA" id="ARBA00010541"/>
    </source>
</evidence>
<dbReference type="CDD" id="cd10839">
    <property type="entry name" value="cpPDZ1_DegP-like"/>
    <property type="match status" value="1"/>
</dbReference>
<feature type="binding site" evidence="15">
    <location>
        <position position="171"/>
    </location>
    <ligand>
        <name>substrate</name>
    </ligand>
</feature>
<keyword evidence="8" id="KW-0677">Repeat</keyword>
<feature type="active site" description="Charge relay system" evidence="14">
    <location>
        <position position="244"/>
    </location>
</feature>
<keyword evidence="18" id="KW-1185">Reference proteome</keyword>
<evidence type="ECO:0000256" key="4">
    <source>
        <dbReference type="ARBA" id="ARBA00013035"/>
    </source>
</evidence>
<dbReference type="EC" id="3.4.21.107" evidence="4"/>
<dbReference type="GO" id="GO:0004252">
    <property type="term" value="F:serine-type endopeptidase activity"/>
    <property type="evidence" value="ECO:0007669"/>
    <property type="project" value="InterPro"/>
</dbReference>
<evidence type="ECO:0000256" key="7">
    <source>
        <dbReference type="ARBA" id="ARBA00022729"/>
    </source>
</evidence>
<dbReference type="RefSeq" id="WP_040038822.1">
    <property type="nucleotide sequence ID" value="NZ_JWJG01000028.1"/>
</dbReference>
<feature type="domain" description="PDZ" evidence="16">
    <location>
        <begin position="288"/>
        <end position="379"/>
    </location>
</feature>
<dbReference type="InterPro" id="IPR041489">
    <property type="entry name" value="PDZ_6"/>
</dbReference>
<dbReference type="InterPro" id="IPR001940">
    <property type="entry name" value="Peptidase_S1C"/>
</dbReference>
<dbReference type="Proteomes" id="UP000031572">
    <property type="component" value="Unassembled WGS sequence"/>
</dbReference>
<keyword evidence="11" id="KW-0720">Serine protease</keyword>
<evidence type="ECO:0000259" key="16">
    <source>
        <dbReference type="PROSITE" id="PS50106"/>
    </source>
</evidence>
<dbReference type="Pfam" id="PF13365">
    <property type="entry name" value="Trypsin_2"/>
    <property type="match status" value="1"/>
</dbReference>
<reference evidence="17 18" key="1">
    <citation type="submission" date="2014-12" db="EMBL/GenBank/DDBJ databases">
        <title>Denitrispirillum autotrophicum gen. nov., sp. nov., Denitrifying, Facultatively Autotrophic Bacteria Isolated from Rice Paddy Soil.</title>
        <authorList>
            <person name="Ishii S."/>
            <person name="Ashida N."/>
            <person name="Ohno H."/>
            <person name="Otsuka S."/>
            <person name="Yokota A."/>
            <person name="Senoo K."/>
        </authorList>
    </citation>
    <scope>NUCLEOTIDE SEQUENCE [LARGE SCALE GENOMIC DNA]</scope>
    <source>
        <strain evidence="17 18">TSA66</strain>
    </source>
</reference>
<comment type="caution">
    <text evidence="17">The sequence shown here is derived from an EMBL/GenBank/DDBJ whole genome shotgun (WGS) entry which is preliminary data.</text>
</comment>
<dbReference type="GO" id="GO:0006508">
    <property type="term" value="P:proteolysis"/>
    <property type="evidence" value="ECO:0007669"/>
    <property type="project" value="UniProtKB-KW"/>
</dbReference>
<dbReference type="Pfam" id="PF17820">
    <property type="entry name" value="PDZ_6"/>
    <property type="match status" value="1"/>
</dbReference>
<evidence type="ECO:0000256" key="6">
    <source>
        <dbReference type="ARBA" id="ARBA00022670"/>
    </source>
</evidence>
<dbReference type="SMART" id="SM00228">
    <property type="entry name" value="PDZ"/>
    <property type="match status" value="2"/>
</dbReference>
<feature type="binding site" evidence="15">
    <location>
        <position position="141"/>
    </location>
    <ligand>
        <name>substrate</name>
    </ligand>
</feature>
<sequence length="493" mass="51217">MKQRTIKRSVIAASVVALSVAGYARFGEVGWGRADAAIPAVGAQPAQSVVTSVPGVATATDFSGIVQHYGPAVVNISVVGKAERTPAMNDMPELDRDDPFSQFFRRFAPQVPRGPRGGLLVRGQGSGFIVSADGLILTNAHVVDGAQEVTVKLTDRREYKAKVLGADHQSDVAVIRIDAHNLPTVKIGDPAAAKVGEPVLAIGSPYGFENSATAGIISAKSRSLPDGTYVPFIQTDVAVNPGNSGGPLFNMKGEVIGINSQIYSQTGGYQGLSFAIPINVATQVQDQLVRHGKVSRGRLGVTIQEVTQGLADSFGLQKLQGALVSSVEKGSPADRAGLEPGDVIVGFNGREINRSSDLPAQVAITAPGSTAKLDVIRKGTSKTLSVTIGALKDEALAQRGDAQQEQGRLGLAVRPLQQDEQREAGVHGGLLVQGVSGPAAKSGIQAGDIVLSLNGTPVSSIEQLRALVAKAGKHAAVLVQRENAKIFVPIELG</sequence>
<evidence type="ECO:0000256" key="10">
    <source>
        <dbReference type="ARBA" id="ARBA00022801"/>
    </source>
</evidence>
<protein>
    <recommendedName>
        <fullName evidence="5">Probable periplasmic serine endoprotease DegP-like</fullName>
        <ecNumber evidence="4">3.4.21.107</ecNumber>
    </recommendedName>
    <alternativeName>
        <fullName evidence="13">Protease Do</fullName>
    </alternativeName>
</protein>
<dbReference type="GO" id="GO:0042597">
    <property type="term" value="C:periplasmic space"/>
    <property type="evidence" value="ECO:0007669"/>
    <property type="project" value="UniProtKB-SubCell"/>
</dbReference>
<dbReference type="InterPro" id="IPR036034">
    <property type="entry name" value="PDZ_sf"/>
</dbReference>
<feature type="domain" description="PDZ" evidence="16">
    <location>
        <begin position="403"/>
        <end position="483"/>
    </location>
</feature>
<feature type="active site" description="Charge relay system" evidence="14">
    <location>
        <position position="171"/>
    </location>
</feature>
<dbReference type="Gene3D" id="2.40.10.120">
    <property type="match status" value="1"/>
</dbReference>
<evidence type="ECO:0000313" key="18">
    <source>
        <dbReference type="Proteomes" id="UP000031572"/>
    </source>
</evidence>
<evidence type="ECO:0000256" key="5">
    <source>
        <dbReference type="ARBA" id="ARBA00013958"/>
    </source>
</evidence>
<comment type="subcellular location">
    <subcellularLocation>
        <location evidence="2">Periplasm</location>
    </subcellularLocation>
</comment>
<evidence type="ECO:0000256" key="9">
    <source>
        <dbReference type="ARBA" id="ARBA00022764"/>
    </source>
</evidence>
<dbReference type="STRING" id="709839.TSA66_02195"/>
<keyword evidence="9" id="KW-0574">Periplasm</keyword>
<dbReference type="InterPro" id="IPR009003">
    <property type="entry name" value="Peptidase_S1_PA"/>
</dbReference>
<keyword evidence="7" id="KW-0732">Signal</keyword>
<evidence type="ECO:0000256" key="12">
    <source>
        <dbReference type="ARBA" id="ARBA00023016"/>
    </source>
</evidence>
<evidence type="ECO:0000256" key="13">
    <source>
        <dbReference type="ARBA" id="ARBA00032850"/>
    </source>
</evidence>
<dbReference type="Gene3D" id="2.30.42.10">
    <property type="match status" value="2"/>
</dbReference>
<proteinExistence type="inferred from homology"/>
<organism evidence="17 18">
    <name type="scientific">Noviherbaspirillum autotrophicum</name>
    <dbReference type="NCBI Taxonomy" id="709839"/>
    <lineage>
        <taxon>Bacteria</taxon>
        <taxon>Pseudomonadati</taxon>
        <taxon>Pseudomonadota</taxon>
        <taxon>Betaproteobacteria</taxon>
        <taxon>Burkholderiales</taxon>
        <taxon>Oxalobacteraceae</taxon>
        <taxon>Noviherbaspirillum</taxon>
    </lineage>
</organism>
<dbReference type="Pfam" id="PF13180">
    <property type="entry name" value="PDZ_2"/>
    <property type="match status" value="1"/>
</dbReference>
<feature type="active site" description="Charge relay system" evidence="14">
    <location>
        <position position="141"/>
    </location>
</feature>
<keyword evidence="10" id="KW-0378">Hydrolase</keyword>
<dbReference type="PRINTS" id="PR00834">
    <property type="entry name" value="PROTEASES2C"/>
</dbReference>
<dbReference type="PROSITE" id="PS50106">
    <property type="entry name" value="PDZ"/>
    <property type="match status" value="2"/>
</dbReference>
<dbReference type="AlphaFoldDB" id="A0A0C2BPG8"/>